<evidence type="ECO:0000256" key="2">
    <source>
        <dbReference type="ARBA" id="ARBA00022840"/>
    </source>
</evidence>
<dbReference type="GO" id="GO:0005524">
    <property type="term" value="F:ATP binding"/>
    <property type="evidence" value="ECO:0007669"/>
    <property type="project" value="UniProtKB-KW"/>
</dbReference>
<keyword evidence="2" id="KW-0067">ATP-binding</keyword>
<dbReference type="GO" id="GO:0016887">
    <property type="term" value="F:ATP hydrolysis activity"/>
    <property type="evidence" value="ECO:0007669"/>
    <property type="project" value="InterPro"/>
</dbReference>
<keyword evidence="1" id="KW-0547">Nucleotide-binding</keyword>
<gene>
    <name evidence="3" type="ORF">OESDEN_24897</name>
</gene>
<reference evidence="3 4" key="1">
    <citation type="submission" date="2014-03" db="EMBL/GenBank/DDBJ databases">
        <title>Draft genome of the hookworm Oesophagostomum dentatum.</title>
        <authorList>
            <person name="Mitreva M."/>
        </authorList>
    </citation>
    <scope>NUCLEOTIDE SEQUENCE [LARGE SCALE GENOMIC DNA]</scope>
    <source>
        <strain evidence="3 4">OD-Hann</strain>
    </source>
</reference>
<name>A0A0B1RWD9_OESDE</name>
<proteinExistence type="predicted"/>
<organism evidence="3 4">
    <name type="scientific">Oesophagostomum dentatum</name>
    <name type="common">Nodular worm</name>
    <dbReference type="NCBI Taxonomy" id="61180"/>
    <lineage>
        <taxon>Eukaryota</taxon>
        <taxon>Metazoa</taxon>
        <taxon>Ecdysozoa</taxon>
        <taxon>Nematoda</taxon>
        <taxon>Chromadorea</taxon>
        <taxon>Rhabditida</taxon>
        <taxon>Rhabditina</taxon>
        <taxon>Rhabditomorpha</taxon>
        <taxon>Strongyloidea</taxon>
        <taxon>Strongylidae</taxon>
        <taxon>Oesophagostomum</taxon>
    </lineage>
</organism>
<dbReference type="OrthoDB" id="548867at2759"/>
<evidence type="ECO:0000256" key="1">
    <source>
        <dbReference type="ARBA" id="ARBA00022741"/>
    </source>
</evidence>
<sequence length="92" mass="10392">MIDTFYDQKVRLVVGAEAPLDKLFLLTVDAAPDLSDSQRALMDDLDVQEQTDSAAASVFTGEEEAFAFDRTVSRLYEMQKSQYWCARKPSSF</sequence>
<protein>
    <submittedName>
        <fullName evidence="3">Uncharacterized protein</fullName>
    </submittedName>
</protein>
<dbReference type="EMBL" id="KN612699">
    <property type="protein sequence ID" value="KHJ75487.1"/>
    <property type="molecule type" value="Genomic_DNA"/>
</dbReference>
<keyword evidence="4" id="KW-1185">Reference proteome</keyword>
<dbReference type="GO" id="GO:0005739">
    <property type="term" value="C:mitochondrion"/>
    <property type="evidence" value="ECO:0007669"/>
    <property type="project" value="TreeGrafter"/>
</dbReference>
<dbReference type="PANTHER" id="PTHR12169:SF6">
    <property type="entry name" value="AFG1-LIKE ATPASE"/>
    <property type="match status" value="1"/>
</dbReference>
<dbReference type="Proteomes" id="UP000053660">
    <property type="component" value="Unassembled WGS sequence"/>
</dbReference>
<dbReference type="InterPro" id="IPR005654">
    <property type="entry name" value="ATPase_AFG1-like"/>
</dbReference>
<accession>A0A0B1RWD9</accession>
<dbReference type="PANTHER" id="PTHR12169">
    <property type="entry name" value="ATPASE N2B"/>
    <property type="match status" value="1"/>
</dbReference>
<evidence type="ECO:0000313" key="4">
    <source>
        <dbReference type="Proteomes" id="UP000053660"/>
    </source>
</evidence>
<dbReference type="AlphaFoldDB" id="A0A0B1RWD9"/>
<evidence type="ECO:0000313" key="3">
    <source>
        <dbReference type="EMBL" id="KHJ75487.1"/>
    </source>
</evidence>